<keyword evidence="9 13" id="KW-0460">Magnesium</keyword>
<dbReference type="InterPro" id="IPR014729">
    <property type="entry name" value="Rossmann-like_a/b/a_fold"/>
</dbReference>
<keyword evidence="11 13" id="KW-0408">Iron</keyword>
<keyword evidence="7 13" id="KW-0547">Nucleotide-binding</keyword>
<evidence type="ECO:0000313" key="17">
    <source>
        <dbReference type="Proteomes" id="UP000267342"/>
    </source>
</evidence>
<dbReference type="OrthoDB" id="9801054at2"/>
<comment type="pathway">
    <text evidence="13">tRNA modification.</text>
</comment>
<proteinExistence type="inferred from homology"/>
<dbReference type="STRING" id="1123510.GCA_000620025_00781"/>
<comment type="subunit">
    <text evidence="13">Homodimer.</text>
</comment>
<dbReference type="AlphaFoldDB" id="A0A348HGU8"/>
<keyword evidence="6 13" id="KW-0479">Metal-binding</keyword>
<dbReference type="PANTHER" id="PTHR43686">
    <property type="entry name" value="SULFURTRANSFERASE-RELATED"/>
    <property type="match status" value="1"/>
</dbReference>
<keyword evidence="8 13" id="KW-0067">ATP-binding</keyword>
<evidence type="ECO:0000256" key="5">
    <source>
        <dbReference type="ARBA" id="ARBA00022694"/>
    </source>
</evidence>
<keyword evidence="17" id="KW-1185">Reference proteome</keyword>
<dbReference type="GO" id="GO:0016783">
    <property type="term" value="F:sulfurtransferase activity"/>
    <property type="evidence" value="ECO:0007669"/>
    <property type="project" value="UniProtKB-UniRule"/>
</dbReference>
<dbReference type="PANTHER" id="PTHR43686:SF1">
    <property type="entry name" value="AMINOTRAN_5 DOMAIN-CONTAINING PROTEIN"/>
    <property type="match status" value="1"/>
</dbReference>
<comment type="similarity">
    <text evidence="13">Belongs to the TtcA family.</text>
</comment>
<dbReference type="InterPro" id="IPR012089">
    <property type="entry name" value="tRNA_Cyd_32_2_STrfase"/>
</dbReference>
<dbReference type="EC" id="2.8.1.-" evidence="13"/>
<sequence>MQTTHTAQHYDPAHPEQQHALPGDEDRQDWASADTESDLLESSSASASDEMKRKREFNKLQKRLRRQVGNAIIDYDMIQDGDRIMVCLSGGKDSYTLLEILRNLQRNAPVNFELIAVNLDQKQPGFPEHILPEYLDKQGIRYHIIERDTYSVVKEKVPEGKTTCALCSRLRRGTLYGFAEEIGATKIALGHHRDDILETLFLNMFFGGSLKSMPPKLLSDDGRHIVIRPMAYVSEADSAAFAEAMQFPIIPCNLCGSQENLQRQNVKQMLNEWGRRYPGRIESMFKAVTNVAPSQLGDRELFDFKGLEDKRRERLRNRIDIRDTTDAAEELPTHVIR</sequence>
<reference evidence="16 17" key="1">
    <citation type="submission" date="2018-09" db="EMBL/GenBank/DDBJ databases">
        <title>Zymobacter palmae IAM14233 (=T109) whole genome analysis.</title>
        <authorList>
            <person name="Yanase H."/>
        </authorList>
    </citation>
    <scope>NUCLEOTIDE SEQUENCE [LARGE SCALE GENOMIC DNA]</scope>
    <source>
        <strain evidence="16 17">IAM14233</strain>
    </source>
</reference>
<evidence type="ECO:0000256" key="7">
    <source>
        <dbReference type="ARBA" id="ARBA00022741"/>
    </source>
</evidence>
<comment type="cofactor">
    <cofactor evidence="13">
        <name>[4Fe-4S] cluster</name>
        <dbReference type="ChEBI" id="CHEBI:49883"/>
    </cofactor>
    <text evidence="13">Binds 1 [4Fe-4S] cluster per subunit. The cluster is chelated by three Cys residues, the fourth Fe has a free coordination site that may bind a sulfur atom transferred from the persulfide of IscS.</text>
</comment>
<organism evidence="16 17">
    <name type="scientific">Zymobacter palmae</name>
    <dbReference type="NCBI Taxonomy" id="33074"/>
    <lineage>
        <taxon>Bacteria</taxon>
        <taxon>Pseudomonadati</taxon>
        <taxon>Pseudomonadota</taxon>
        <taxon>Gammaproteobacteria</taxon>
        <taxon>Oceanospirillales</taxon>
        <taxon>Halomonadaceae</taxon>
        <taxon>Zymobacter group</taxon>
        <taxon>Zymobacter</taxon>
    </lineage>
</organism>
<dbReference type="GO" id="GO:0005524">
    <property type="term" value="F:ATP binding"/>
    <property type="evidence" value="ECO:0007669"/>
    <property type="project" value="UniProtKB-UniRule"/>
</dbReference>
<accession>A0A348HGU8</accession>
<feature type="binding site" evidence="13">
    <location>
        <position position="255"/>
    </location>
    <ligand>
        <name>[4Fe-4S] cluster</name>
        <dbReference type="ChEBI" id="CHEBI:49883"/>
    </ligand>
</feature>
<dbReference type="GO" id="GO:0000049">
    <property type="term" value="F:tRNA binding"/>
    <property type="evidence" value="ECO:0007669"/>
    <property type="project" value="UniProtKB-KW"/>
</dbReference>
<feature type="domain" description="tRNA(Ile)-lysidine/2-thiocytidine synthase N-terminal" evidence="15">
    <location>
        <begin position="84"/>
        <end position="244"/>
    </location>
</feature>
<evidence type="ECO:0000256" key="10">
    <source>
        <dbReference type="ARBA" id="ARBA00022884"/>
    </source>
</evidence>
<dbReference type="SUPFAM" id="SSF52402">
    <property type="entry name" value="Adenine nucleotide alpha hydrolases-like"/>
    <property type="match status" value="1"/>
</dbReference>
<evidence type="ECO:0000256" key="6">
    <source>
        <dbReference type="ARBA" id="ARBA00022723"/>
    </source>
</evidence>
<keyword evidence="5 13" id="KW-0819">tRNA processing</keyword>
<evidence type="ECO:0000256" key="1">
    <source>
        <dbReference type="ARBA" id="ARBA00022485"/>
    </source>
</evidence>
<dbReference type="CDD" id="cd24138">
    <property type="entry name" value="TtcA-like"/>
    <property type="match status" value="1"/>
</dbReference>
<evidence type="ECO:0000259" key="15">
    <source>
        <dbReference type="Pfam" id="PF01171"/>
    </source>
</evidence>
<evidence type="ECO:0000256" key="12">
    <source>
        <dbReference type="ARBA" id="ARBA00023014"/>
    </source>
</evidence>
<keyword evidence="1 13" id="KW-0004">4Fe-4S</keyword>
<dbReference type="GO" id="GO:0005737">
    <property type="term" value="C:cytoplasm"/>
    <property type="evidence" value="ECO:0007669"/>
    <property type="project" value="UniProtKB-SubCell"/>
</dbReference>
<evidence type="ECO:0000256" key="11">
    <source>
        <dbReference type="ARBA" id="ARBA00023004"/>
    </source>
</evidence>
<dbReference type="GO" id="GO:0034227">
    <property type="term" value="P:tRNA thio-modification"/>
    <property type="evidence" value="ECO:0007669"/>
    <property type="project" value="UniProtKB-UniRule"/>
</dbReference>
<dbReference type="KEGG" id="zpl:ZBT109_2113"/>
<dbReference type="HAMAP" id="MF_01850">
    <property type="entry name" value="TtcA"/>
    <property type="match status" value="1"/>
</dbReference>
<keyword evidence="4 13" id="KW-0808">Transferase</keyword>
<dbReference type="GO" id="GO:0051539">
    <property type="term" value="F:4 iron, 4 sulfur cluster binding"/>
    <property type="evidence" value="ECO:0007669"/>
    <property type="project" value="UniProtKB-UniRule"/>
</dbReference>
<feature type="binding site" evidence="13">
    <location>
        <position position="164"/>
    </location>
    <ligand>
        <name>[4Fe-4S] cluster</name>
        <dbReference type="ChEBI" id="CHEBI:49883"/>
    </ligand>
</feature>
<keyword evidence="10 13" id="KW-0694">RNA-binding</keyword>
<dbReference type="NCBIfam" id="NF007972">
    <property type="entry name" value="PRK10696.1"/>
    <property type="match status" value="1"/>
</dbReference>
<evidence type="ECO:0000256" key="9">
    <source>
        <dbReference type="ARBA" id="ARBA00022842"/>
    </source>
</evidence>
<evidence type="ECO:0000313" key="16">
    <source>
        <dbReference type="EMBL" id="BBG30850.1"/>
    </source>
</evidence>
<keyword evidence="2 13" id="KW-0963">Cytoplasm</keyword>
<comment type="catalytic activity">
    <reaction evidence="13">
        <text>cytidine(32) in tRNA + S-sulfanyl-L-cysteinyl-[cysteine desulfurase] + AH2 + ATP = 2-thiocytidine(32) in tRNA + L-cysteinyl-[cysteine desulfurase] + A + AMP + diphosphate + H(+)</text>
        <dbReference type="Rhea" id="RHEA:57048"/>
        <dbReference type="Rhea" id="RHEA-COMP:10288"/>
        <dbReference type="Rhea" id="RHEA-COMP:12157"/>
        <dbReference type="Rhea" id="RHEA-COMP:12158"/>
        <dbReference type="Rhea" id="RHEA-COMP:14821"/>
        <dbReference type="ChEBI" id="CHEBI:13193"/>
        <dbReference type="ChEBI" id="CHEBI:15378"/>
        <dbReference type="ChEBI" id="CHEBI:17499"/>
        <dbReference type="ChEBI" id="CHEBI:29950"/>
        <dbReference type="ChEBI" id="CHEBI:30616"/>
        <dbReference type="ChEBI" id="CHEBI:33019"/>
        <dbReference type="ChEBI" id="CHEBI:61963"/>
        <dbReference type="ChEBI" id="CHEBI:82748"/>
        <dbReference type="ChEBI" id="CHEBI:141453"/>
        <dbReference type="ChEBI" id="CHEBI:456215"/>
    </reaction>
</comment>
<dbReference type="Pfam" id="PF01171">
    <property type="entry name" value="ATP_bind_3"/>
    <property type="match status" value="1"/>
</dbReference>
<feature type="region of interest" description="Disordered" evidence="14">
    <location>
        <begin position="1"/>
        <end position="54"/>
    </location>
</feature>
<feature type="compositionally biased region" description="Basic and acidic residues" evidence="14">
    <location>
        <begin position="11"/>
        <end position="29"/>
    </location>
</feature>
<evidence type="ECO:0000256" key="13">
    <source>
        <dbReference type="HAMAP-Rule" id="MF_01850"/>
    </source>
</evidence>
<name>A0A348HGU8_9GAMM</name>
<evidence type="ECO:0000256" key="8">
    <source>
        <dbReference type="ARBA" id="ARBA00022840"/>
    </source>
</evidence>
<evidence type="ECO:0000256" key="14">
    <source>
        <dbReference type="SAM" id="MobiDB-lite"/>
    </source>
</evidence>
<keyword evidence="12 13" id="KW-0411">Iron-sulfur</keyword>
<dbReference type="EMBL" id="AP018933">
    <property type="protein sequence ID" value="BBG30850.1"/>
    <property type="molecule type" value="Genomic_DNA"/>
</dbReference>
<feature type="binding site" evidence="13">
    <location>
        <position position="167"/>
    </location>
    <ligand>
        <name>[4Fe-4S] cluster</name>
        <dbReference type="ChEBI" id="CHEBI:49883"/>
    </ligand>
</feature>
<dbReference type="GO" id="GO:0000287">
    <property type="term" value="F:magnesium ion binding"/>
    <property type="evidence" value="ECO:0007669"/>
    <property type="project" value="UniProtKB-UniRule"/>
</dbReference>
<protein>
    <recommendedName>
        <fullName evidence="13">tRNA-cytidine(32) 2-sulfurtransferase</fullName>
        <ecNumber evidence="13">2.8.1.-</ecNumber>
    </recommendedName>
    <alternativeName>
        <fullName evidence="13">Two-thiocytidine biosynthesis protein A</fullName>
    </alternativeName>
    <alternativeName>
        <fullName evidence="13">tRNA 2-thiocytidine biosynthesis protein TtcA</fullName>
    </alternativeName>
</protein>
<keyword evidence="3 13" id="KW-0820">tRNA-binding</keyword>
<dbReference type="Proteomes" id="UP000267342">
    <property type="component" value="Chromosome"/>
</dbReference>
<comment type="function">
    <text evidence="13">Catalyzes the ATP-dependent 2-thiolation of cytidine in position 32 of tRNA, to form 2-thiocytidine (s(2)C32). The sulfur atoms are provided by the cysteine/cysteine desulfurase (IscS) system.</text>
</comment>
<evidence type="ECO:0000256" key="2">
    <source>
        <dbReference type="ARBA" id="ARBA00022490"/>
    </source>
</evidence>
<feature type="short sequence motif" description="PP-loop motif" evidence="13">
    <location>
        <begin position="89"/>
        <end position="94"/>
    </location>
</feature>
<evidence type="ECO:0000256" key="3">
    <source>
        <dbReference type="ARBA" id="ARBA00022555"/>
    </source>
</evidence>
<evidence type="ECO:0000256" key="4">
    <source>
        <dbReference type="ARBA" id="ARBA00022679"/>
    </source>
</evidence>
<dbReference type="RefSeq" id="WP_084261891.1">
    <property type="nucleotide sequence ID" value="NZ_AP018933.1"/>
</dbReference>
<comment type="cofactor">
    <cofactor evidence="13">
        <name>Mg(2+)</name>
        <dbReference type="ChEBI" id="CHEBI:18420"/>
    </cofactor>
</comment>
<dbReference type="InterPro" id="IPR011063">
    <property type="entry name" value="TilS/TtcA_N"/>
</dbReference>
<comment type="subcellular location">
    <subcellularLocation>
        <location evidence="13">Cytoplasm</location>
    </subcellularLocation>
</comment>
<dbReference type="Gene3D" id="3.40.50.620">
    <property type="entry name" value="HUPs"/>
    <property type="match status" value="1"/>
</dbReference>
<comment type="miscellaneous">
    <text evidence="13">The thiolation reaction likely consists of two steps: a first activation step by ATP to form an adenylated intermediate of the target base of tRNA, and a second nucleophilic substitution step of the sulfur (S) atom supplied by the hydrosulfide attached to the Fe-S cluster.</text>
</comment>
<gene>
    <name evidence="13" type="primary">ttcA</name>
    <name evidence="16" type="ORF">ZBT109_2113</name>
</gene>